<proteinExistence type="predicted"/>
<feature type="compositionally biased region" description="Basic and acidic residues" evidence="1">
    <location>
        <begin position="632"/>
        <end position="646"/>
    </location>
</feature>
<feature type="region of interest" description="Disordered" evidence="1">
    <location>
        <begin position="1"/>
        <end position="30"/>
    </location>
</feature>
<feature type="region of interest" description="Disordered" evidence="1">
    <location>
        <begin position="628"/>
        <end position="649"/>
    </location>
</feature>
<evidence type="ECO:0000313" key="2">
    <source>
        <dbReference type="EMBL" id="CAK9018156.1"/>
    </source>
</evidence>
<name>A0ABP0JV51_9DINO</name>
<protein>
    <submittedName>
        <fullName evidence="2">Uncharacterized protein</fullName>
    </submittedName>
</protein>
<feature type="compositionally biased region" description="Basic and acidic residues" evidence="1">
    <location>
        <begin position="1"/>
        <end position="17"/>
    </location>
</feature>
<evidence type="ECO:0000313" key="3">
    <source>
        <dbReference type="Proteomes" id="UP001642464"/>
    </source>
</evidence>
<accession>A0ABP0JV51</accession>
<evidence type="ECO:0000256" key="1">
    <source>
        <dbReference type="SAM" id="MobiDB-lite"/>
    </source>
</evidence>
<feature type="region of interest" description="Disordered" evidence="1">
    <location>
        <begin position="664"/>
        <end position="684"/>
    </location>
</feature>
<dbReference type="Proteomes" id="UP001642464">
    <property type="component" value="Unassembled WGS sequence"/>
</dbReference>
<organism evidence="2 3">
    <name type="scientific">Durusdinium trenchii</name>
    <dbReference type="NCBI Taxonomy" id="1381693"/>
    <lineage>
        <taxon>Eukaryota</taxon>
        <taxon>Sar</taxon>
        <taxon>Alveolata</taxon>
        <taxon>Dinophyceae</taxon>
        <taxon>Suessiales</taxon>
        <taxon>Symbiodiniaceae</taxon>
        <taxon>Durusdinium</taxon>
    </lineage>
</organism>
<reference evidence="2 3" key="1">
    <citation type="submission" date="2024-02" db="EMBL/GenBank/DDBJ databases">
        <authorList>
            <person name="Chen Y."/>
            <person name="Shah S."/>
            <person name="Dougan E. K."/>
            <person name="Thang M."/>
            <person name="Chan C."/>
        </authorList>
    </citation>
    <scope>NUCLEOTIDE SEQUENCE [LARGE SCALE GENOMIC DNA]</scope>
</reference>
<keyword evidence="3" id="KW-1185">Reference proteome</keyword>
<gene>
    <name evidence="2" type="ORF">SCF082_LOCUS13958</name>
</gene>
<sequence>MQIRALELHDKSKEHQRALQLDSSTSEHSPPAEHFLRLLKHMQKSPIGADGLSEVGGQKKCRKMAWALAEALRQKKRAVWTATKGLDGKPPVISSTIYQDARKGRLSVRYTVATSGGERQSGHLGTVDLGESADSISLMKSTDAILKMFATPYFAPPHVEKPMAQPTLDPHLHSRLVNSIEAFISDSASDELRAGFMLAGQSATSVYSPKLPELKMVFRDRPHATRRNLSRNWKADAFISEVADMFLFNADSPIKMIQNSSIFQNWFASNIQRLDSACDKVKAHKHVRNLHFAAHRFESIAAPLSRLVLFFPAVIQTVAQIARERKSGDEGKAAVKFLRWVNFERCMQVAMMTDAVTENLQLTRLVDFEGMPVDSFPCQILAFRDSIRTLFLGQNPGCLHAGFTSHMIAVLKRPFTITLGDNGAADMIRVGGSTSDVAMQNCLQRMGAWVKLTEQTLETEFPAFEVSQCFSIFAVKGANAPSENGVHLARSSQLSRLLKAFKLPDTPECGRQMQKLWHVARRIANEEGLESVEAWLHAAKHVQRTWSKMDISSILPLLTRFWAAGGSTSGVEQAFSRAKSLTDSLLILTHVNDVIDVPNHQYSEICKLARDVWAEVYGVVRASGSANRVRRRDQGCPREKNQDPARKPSLAEWLRRRQASVRQLTQEARGDASAPSGRVGDAQVLHWTREHEGLTD</sequence>
<comment type="caution">
    <text evidence="2">The sequence shown here is derived from an EMBL/GenBank/DDBJ whole genome shotgun (WGS) entry which is preliminary data.</text>
</comment>
<dbReference type="EMBL" id="CAXAMM010008680">
    <property type="protein sequence ID" value="CAK9018156.1"/>
    <property type="molecule type" value="Genomic_DNA"/>
</dbReference>